<name>A0A1B6H965_9HEMI</name>
<dbReference type="EMBL" id="GECU01036506">
    <property type="protein sequence ID" value="JAS71200.1"/>
    <property type="molecule type" value="Transcribed_RNA"/>
</dbReference>
<reference evidence="2" key="1">
    <citation type="submission" date="2015-11" db="EMBL/GenBank/DDBJ databases">
        <title>De novo transcriptome assembly of four potential Pierce s Disease insect vectors from Arizona vineyards.</title>
        <authorList>
            <person name="Tassone E.E."/>
        </authorList>
    </citation>
    <scope>NUCLEOTIDE SEQUENCE</scope>
</reference>
<dbReference type="SUPFAM" id="SSF52540">
    <property type="entry name" value="P-loop containing nucleoside triphosphate hydrolases"/>
    <property type="match status" value="1"/>
</dbReference>
<protein>
    <submittedName>
        <fullName evidence="2">Uncharacterized protein</fullName>
    </submittedName>
</protein>
<feature type="signal peptide" evidence="1">
    <location>
        <begin position="1"/>
        <end position="22"/>
    </location>
</feature>
<accession>A0A1B6H965</accession>
<dbReference type="Gene3D" id="3.40.50.300">
    <property type="entry name" value="P-loop containing nucleotide triphosphate hydrolases"/>
    <property type="match status" value="1"/>
</dbReference>
<sequence length="274" mass="31597">MYPSYVLSCVLFLVLFLYESIGHTGNTPRPQRGIDIPVFYSLNQVLDCFNIGEYANSTLTQKVMYSFEYGCKNNIPISRIRENPFIAIEGNHKTSRKIIARKVAKRIGASILHNPPKCLYHLKDMFQYGTLIRKAYFALSMYGSAYTANRLLNRWPVLINGYWMDQAAYAISKANSNASLPLPGDPAYMFPEDLLKPDLVFYLYFPDNLHYEQVTTRSPNSWKPKMLEIYKRMQDPKVIVLSTAVGFDGVVTMIENEIFNNLKDKYIFEAQPYK</sequence>
<proteinExistence type="predicted"/>
<organism evidence="2">
    <name type="scientific">Homalodisca liturata</name>
    <dbReference type="NCBI Taxonomy" id="320908"/>
    <lineage>
        <taxon>Eukaryota</taxon>
        <taxon>Metazoa</taxon>
        <taxon>Ecdysozoa</taxon>
        <taxon>Arthropoda</taxon>
        <taxon>Hexapoda</taxon>
        <taxon>Insecta</taxon>
        <taxon>Pterygota</taxon>
        <taxon>Neoptera</taxon>
        <taxon>Paraneoptera</taxon>
        <taxon>Hemiptera</taxon>
        <taxon>Auchenorrhyncha</taxon>
        <taxon>Membracoidea</taxon>
        <taxon>Cicadellidae</taxon>
        <taxon>Cicadellinae</taxon>
        <taxon>Proconiini</taxon>
        <taxon>Homalodisca</taxon>
    </lineage>
</organism>
<evidence type="ECO:0000313" key="2">
    <source>
        <dbReference type="EMBL" id="JAS71200.1"/>
    </source>
</evidence>
<gene>
    <name evidence="2" type="ORF">g.23260</name>
</gene>
<dbReference type="AlphaFoldDB" id="A0A1B6H965"/>
<evidence type="ECO:0000256" key="1">
    <source>
        <dbReference type="SAM" id="SignalP"/>
    </source>
</evidence>
<feature type="chain" id="PRO_5008584275" evidence="1">
    <location>
        <begin position="23"/>
        <end position="274"/>
    </location>
</feature>
<keyword evidence="1" id="KW-0732">Signal</keyword>
<dbReference type="InterPro" id="IPR027417">
    <property type="entry name" value="P-loop_NTPase"/>
</dbReference>